<dbReference type="GO" id="GO:0003676">
    <property type="term" value="F:nucleic acid binding"/>
    <property type="evidence" value="ECO:0007669"/>
    <property type="project" value="InterPro"/>
</dbReference>
<evidence type="ECO:0000259" key="2">
    <source>
        <dbReference type="PROSITE" id="PS51857"/>
    </source>
</evidence>
<sequence>MSNKPFIIAAILTLLALMPLYLLSSQQFQLTLANLPIAVLSLFVLLLICAFWTSAVASGDESSSNNHSLSDDRESGNVKWFNTNKGFGFITRDTGEDIFVHFRSIRGKGHRALREGQRVDFIVSGGEKGLQAEDVEVIR</sequence>
<dbReference type="EMBL" id="UINC01013555">
    <property type="protein sequence ID" value="SVA58486.1"/>
    <property type="molecule type" value="Genomic_DNA"/>
</dbReference>
<feature type="domain" description="CSD" evidence="2">
    <location>
        <begin position="73"/>
        <end position="137"/>
    </location>
</feature>
<dbReference type="PANTHER" id="PTHR46565">
    <property type="entry name" value="COLD SHOCK DOMAIN PROTEIN 2"/>
    <property type="match status" value="1"/>
</dbReference>
<evidence type="ECO:0000256" key="1">
    <source>
        <dbReference type="SAM" id="Phobius"/>
    </source>
</evidence>
<dbReference type="SUPFAM" id="SSF50249">
    <property type="entry name" value="Nucleic acid-binding proteins"/>
    <property type="match status" value="1"/>
</dbReference>
<dbReference type="InterPro" id="IPR011129">
    <property type="entry name" value="CSD"/>
</dbReference>
<name>A0A381X117_9ZZZZ</name>
<protein>
    <recommendedName>
        <fullName evidence="2">CSD domain-containing protein</fullName>
    </recommendedName>
</protein>
<gene>
    <name evidence="3" type="ORF">METZ01_LOCUS111340</name>
</gene>
<evidence type="ECO:0000313" key="3">
    <source>
        <dbReference type="EMBL" id="SVA58486.1"/>
    </source>
</evidence>
<organism evidence="3">
    <name type="scientific">marine metagenome</name>
    <dbReference type="NCBI Taxonomy" id="408172"/>
    <lineage>
        <taxon>unclassified sequences</taxon>
        <taxon>metagenomes</taxon>
        <taxon>ecological metagenomes</taxon>
    </lineage>
</organism>
<dbReference type="PROSITE" id="PS51857">
    <property type="entry name" value="CSD_2"/>
    <property type="match status" value="1"/>
</dbReference>
<dbReference type="Pfam" id="PF00313">
    <property type="entry name" value="CSD"/>
    <property type="match status" value="1"/>
</dbReference>
<dbReference type="PANTHER" id="PTHR46565:SF20">
    <property type="entry name" value="COLD SHOCK DOMAIN-CONTAINING PROTEIN 4"/>
    <property type="match status" value="1"/>
</dbReference>
<dbReference type="InterPro" id="IPR012340">
    <property type="entry name" value="NA-bd_OB-fold"/>
</dbReference>
<proteinExistence type="predicted"/>
<dbReference type="AlphaFoldDB" id="A0A381X117"/>
<dbReference type="PROSITE" id="PS00352">
    <property type="entry name" value="CSD_1"/>
    <property type="match status" value="1"/>
</dbReference>
<dbReference type="CDD" id="cd04458">
    <property type="entry name" value="CSP_CDS"/>
    <property type="match status" value="1"/>
</dbReference>
<feature type="transmembrane region" description="Helical" evidence="1">
    <location>
        <begin position="35"/>
        <end position="57"/>
    </location>
</feature>
<dbReference type="InterPro" id="IPR019844">
    <property type="entry name" value="CSD_CS"/>
</dbReference>
<dbReference type="Gene3D" id="2.40.50.140">
    <property type="entry name" value="Nucleic acid-binding proteins"/>
    <property type="match status" value="1"/>
</dbReference>
<dbReference type="InterPro" id="IPR002059">
    <property type="entry name" value="CSP_DNA-bd"/>
</dbReference>
<keyword evidence="1" id="KW-0472">Membrane</keyword>
<reference evidence="3" key="1">
    <citation type="submission" date="2018-05" db="EMBL/GenBank/DDBJ databases">
        <authorList>
            <person name="Lanie J.A."/>
            <person name="Ng W.-L."/>
            <person name="Kazmierczak K.M."/>
            <person name="Andrzejewski T.M."/>
            <person name="Davidsen T.M."/>
            <person name="Wayne K.J."/>
            <person name="Tettelin H."/>
            <person name="Glass J.I."/>
            <person name="Rusch D."/>
            <person name="Podicherti R."/>
            <person name="Tsui H.-C.T."/>
            <person name="Winkler M.E."/>
        </authorList>
    </citation>
    <scope>NUCLEOTIDE SEQUENCE</scope>
</reference>
<dbReference type="PRINTS" id="PR00050">
    <property type="entry name" value="COLDSHOCK"/>
</dbReference>
<dbReference type="SMART" id="SM00357">
    <property type="entry name" value="CSP"/>
    <property type="match status" value="1"/>
</dbReference>
<keyword evidence="1" id="KW-1133">Transmembrane helix</keyword>
<accession>A0A381X117</accession>
<keyword evidence="1" id="KW-0812">Transmembrane</keyword>